<gene>
    <name evidence="6" type="ORF">ACIQFM_19500</name>
</gene>
<evidence type="ECO:0000259" key="5">
    <source>
        <dbReference type="Pfam" id="PF01471"/>
    </source>
</evidence>
<dbReference type="RefSeq" id="WP_350890237.1">
    <property type="nucleotide sequence ID" value="NZ_JBEOTR010000006.1"/>
</dbReference>
<dbReference type="PROSITE" id="PS51904">
    <property type="entry name" value="GLYCOSYL_HYDROL_F25_2"/>
    <property type="match status" value="1"/>
</dbReference>
<organism evidence="6 7">
    <name type="scientific">Streptomyces ardesiacus</name>
    <dbReference type="NCBI Taxonomy" id="285564"/>
    <lineage>
        <taxon>Bacteria</taxon>
        <taxon>Bacillati</taxon>
        <taxon>Actinomycetota</taxon>
        <taxon>Actinomycetes</taxon>
        <taxon>Kitasatosporales</taxon>
        <taxon>Streptomycetaceae</taxon>
        <taxon>Streptomyces</taxon>
    </lineage>
</organism>
<name>A0ABW8HCG2_9ACTN</name>
<evidence type="ECO:0000313" key="7">
    <source>
        <dbReference type="Proteomes" id="UP001617907"/>
    </source>
</evidence>
<keyword evidence="2" id="KW-0378">Hydrolase</keyword>
<evidence type="ECO:0000256" key="1">
    <source>
        <dbReference type="ARBA" id="ARBA00010646"/>
    </source>
</evidence>
<dbReference type="InterPro" id="IPR017853">
    <property type="entry name" value="GH"/>
</dbReference>
<dbReference type="SMART" id="SM00641">
    <property type="entry name" value="Glyco_25"/>
    <property type="match status" value="1"/>
</dbReference>
<evidence type="ECO:0000313" key="6">
    <source>
        <dbReference type="EMBL" id="MFJ6038431.1"/>
    </source>
</evidence>
<dbReference type="InterPro" id="IPR002053">
    <property type="entry name" value="Glyco_hydro_25"/>
</dbReference>
<dbReference type="PANTHER" id="PTHR34135:SF2">
    <property type="entry name" value="LYSOZYME"/>
    <property type="match status" value="1"/>
</dbReference>
<dbReference type="InterPro" id="IPR036365">
    <property type="entry name" value="PGBD-like_sf"/>
</dbReference>
<evidence type="ECO:0000256" key="2">
    <source>
        <dbReference type="ARBA" id="ARBA00022801"/>
    </source>
</evidence>
<sequence>MPMRPSHALRLAALGVATASLTGGALLSTAPESAAAPPSSYAVKGIDTSHHNHDATGQPIDWKRVAQKNAFTFLKATQGARYQDPWFARDFKAVSATSLLRAPYHFFDPKGTGDGAAQADHFVRTARAAGYSGTKAGELPPVLDVESVWVNGKEVCPKALRAGQLDVFLKRMKAAFKVTPIVYTRASFVNGCMAGKGQVFKDYPLWLARYGSGSREPQSVPGAGSWTFWQYTETERVPGVPGAKNTVGKADRNVYRGTLAQLRVLANLDGTPAPPRPGTSWPTVKSGQRGVDVTTVQLLLTARGHAVKADGVYGTGTVAKVKAFQKAQHLPTDGIVGPQTWTRLVTTLKPGTKGTAVTALQHQLTANGHTVKTDGVYGPATTTKVKAFQTAHRLTADGIAGTNTWAALVRGGGGGGTPGGGAKLSDAQAAAKLKAAGISRVSSGNCTDRNRKNCTSLEGIRVGTVDGVIALKKKSGCKITVTGGTETNHAGGTYSHWNGYKVDISRTSCVTSYIQGHATKHHKRGDGAWVWRVTSGGKTVVDYADERWANHWDITYY</sequence>
<dbReference type="PANTHER" id="PTHR34135">
    <property type="entry name" value="LYSOZYME"/>
    <property type="match status" value="1"/>
</dbReference>
<evidence type="ECO:0000256" key="3">
    <source>
        <dbReference type="ARBA" id="ARBA00023295"/>
    </source>
</evidence>
<keyword evidence="7" id="KW-1185">Reference proteome</keyword>
<protein>
    <submittedName>
        <fullName evidence="6">GH25 family lysozyme</fullName>
    </submittedName>
</protein>
<comment type="similarity">
    <text evidence="1">Belongs to the glycosyl hydrolase 25 family.</text>
</comment>
<dbReference type="InterPro" id="IPR036366">
    <property type="entry name" value="PGBDSf"/>
</dbReference>
<reference evidence="6 7" key="1">
    <citation type="submission" date="2024-10" db="EMBL/GenBank/DDBJ databases">
        <title>The Natural Products Discovery Center: Release of the First 8490 Sequenced Strains for Exploring Actinobacteria Biosynthetic Diversity.</title>
        <authorList>
            <person name="Kalkreuter E."/>
            <person name="Kautsar S.A."/>
            <person name="Yang D."/>
            <person name="Bader C.D."/>
            <person name="Teijaro C.N."/>
            <person name="Fluegel L."/>
            <person name="Davis C.M."/>
            <person name="Simpson J.R."/>
            <person name="Lauterbach L."/>
            <person name="Steele A.D."/>
            <person name="Gui C."/>
            <person name="Meng S."/>
            <person name="Li G."/>
            <person name="Viehrig K."/>
            <person name="Ye F."/>
            <person name="Su P."/>
            <person name="Kiefer A.F."/>
            <person name="Nichols A."/>
            <person name="Cepeda A.J."/>
            <person name="Yan W."/>
            <person name="Fan B."/>
            <person name="Jiang Y."/>
            <person name="Adhikari A."/>
            <person name="Zheng C.-J."/>
            <person name="Schuster L."/>
            <person name="Cowan T.M."/>
            <person name="Smanski M.J."/>
            <person name="Chevrette M.G."/>
            <person name="De Carvalho L.P.S."/>
            <person name="Shen B."/>
        </authorList>
    </citation>
    <scope>NUCLEOTIDE SEQUENCE [LARGE SCALE GENOMIC DNA]</scope>
    <source>
        <strain evidence="6 7">NPDC093086</strain>
    </source>
</reference>
<dbReference type="Gene3D" id="3.20.20.80">
    <property type="entry name" value="Glycosidases"/>
    <property type="match status" value="1"/>
</dbReference>
<dbReference type="InterPro" id="IPR018077">
    <property type="entry name" value="Glyco_hydro_fam25_subgr"/>
</dbReference>
<dbReference type="Pfam" id="PF01471">
    <property type="entry name" value="PG_binding_1"/>
    <property type="match status" value="2"/>
</dbReference>
<evidence type="ECO:0000256" key="4">
    <source>
        <dbReference type="SAM" id="MobiDB-lite"/>
    </source>
</evidence>
<comment type="caution">
    <text evidence="6">The sequence shown here is derived from an EMBL/GenBank/DDBJ whole genome shotgun (WGS) entry which is preliminary data.</text>
</comment>
<dbReference type="Gene3D" id="1.10.101.10">
    <property type="entry name" value="PGBD-like superfamily/PGBD"/>
    <property type="match status" value="2"/>
</dbReference>
<dbReference type="SUPFAM" id="SSF47090">
    <property type="entry name" value="PGBD-like"/>
    <property type="match status" value="2"/>
</dbReference>
<accession>A0ABW8HCG2</accession>
<dbReference type="EMBL" id="JBIVPC010000010">
    <property type="protein sequence ID" value="MFJ6038431.1"/>
    <property type="molecule type" value="Genomic_DNA"/>
</dbReference>
<proteinExistence type="inferred from homology"/>
<dbReference type="SUPFAM" id="SSF51445">
    <property type="entry name" value="(Trans)glycosidases"/>
    <property type="match status" value="1"/>
</dbReference>
<keyword evidence="3" id="KW-0326">Glycosidase</keyword>
<feature type="region of interest" description="Disordered" evidence="4">
    <location>
        <begin position="268"/>
        <end position="287"/>
    </location>
</feature>
<feature type="domain" description="Peptidoglycan binding-like" evidence="5">
    <location>
        <begin position="354"/>
        <end position="408"/>
    </location>
</feature>
<feature type="domain" description="Peptidoglycan binding-like" evidence="5">
    <location>
        <begin position="289"/>
        <end position="344"/>
    </location>
</feature>
<dbReference type="Pfam" id="PF01183">
    <property type="entry name" value="Glyco_hydro_25"/>
    <property type="match status" value="1"/>
</dbReference>
<dbReference type="Proteomes" id="UP001617907">
    <property type="component" value="Unassembled WGS sequence"/>
</dbReference>
<dbReference type="InterPro" id="IPR002477">
    <property type="entry name" value="Peptidoglycan-bd-like"/>
</dbReference>